<accession>A0A553I8F5</accession>
<name>A0A553I8F5_9PEZI</name>
<protein>
    <submittedName>
        <fullName evidence="3">Uncharacterized protein</fullName>
    </submittedName>
</protein>
<evidence type="ECO:0000259" key="2">
    <source>
        <dbReference type="Pfam" id="PF26640"/>
    </source>
</evidence>
<proteinExistence type="predicted"/>
<evidence type="ECO:0000259" key="1">
    <source>
        <dbReference type="Pfam" id="PF06985"/>
    </source>
</evidence>
<feature type="domain" description="Heterokaryon incompatibility" evidence="1">
    <location>
        <begin position="23"/>
        <end position="108"/>
    </location>
</feature>
<dbReference type="EMBL" id="VFLP01000011">
    <property type="protein sequence ID" value="TRX96483.1"/>
    <property type="molecule type" value="Genomic_DNA"/>
</dbReference>
<dbReference type="PANTHER" id="PTHR10622">
    <property type="entry name" value="HET DOMAIN-CONTAINING PROTEIN"/>
    <property type="match status" value="1"/>
</dbReference>
<dbReference type="InterPro" id="IPR058525">
    <property type="entry name" value="DUF8212"/>
</dbReference>
<dbReference type="OrthoDB" id="194358at2759"/>
<dbReference type="Pfam" id="PF06985">
    <property type="entry name" value="HET"/>
    <property type="match status" value="1"/>
</dbReference>
<keyword evidence="4" id="KW-1185">Reference proteome</keyword>
<dbReference type="Pfam" id="PF26640">
    <property type="entry name" value="DUF8212"/>
    <property type="match status" value="1"/>
</dbReference>
<evidence type="ECO:0000313" key="3">
    <source>
        <dbReference type="EMBL" id="TRX96483.1"/>
    </source>
</evidence>
<dbReference type="PANTHER" id="PTHR10622:SF12">
    <property type="entry name" value="HET DOMAIN-CONTAINING PROTEIN"/>
    <property type="match status" value="1"/>
</dbReference>
<sequence length="789" mass="89916">MMRLLNVQTLTLEEFDQPPLPPYAILSHTWGEEEITFQDINDLQRASVKAGFTKFRLTCRMTAAEQLKYVWIDTCCIDKSSGAELSEAINSMYQWYQSSSKCLVYLEDLPSSITADGPDSLLENCRWFKRGWTLQELVAPRTVVFYNQVWDFIGEKKSAALLSRISSATGIHQDILLNPDLIYTTSLAVRMSWAADRATSRKEDVAYCLLGLFKVNMPLLYGEGDRAFHRLQEEIIRTSNDLSIFAWYDEDNISGYHGMLADSPRVFRNFQAKVLGSKPFSSEKGYSIMNEGLHITARLLKYPSRPAVFMSLKEDENDGCQVGIMLQNISGMHIRIHAHCIFKVGLSFWDSQLYSIIAWVHLDSSTIFWIHHYPQSPPLKFKASPSATDRTLCIDDNRSQKDAVSWGSLCSYCIGEAPLSTWKMRSLCSIQPQCIADIQSYKKYNSGEAYEKASFDGARCGDVPLFITEKERRSEIMFRADWAQFLRNGVAKKENFWIKGTPGAGESMPAKQGADAVSYEDVGRPAILVVRVENIFGSPDTEKCHQDSLLDSFSLFRGEILDIASEFFEVYQPYWLSELSNECALMSQGASPFTSFACPFMKMNTYKYRDCLRRTRIRTNSDLMEHLNSAHRQSLYCPICSNLFQDIWTRNNHIRERSCVKTEFLLPPGVSIEQRIQLRILLEGSPMKPLSYDDWYKVWDILFPGLAGPKSPSIDRETVNTVSALQNFWMDCGSNLIGDFLESRGQLTWQIPNEERSLANLHSLILSDLMDLYVSSSHAAQNKSWDAKT</sequence>
<organism evidence="3 4">
    <name type="scientific">Xylaria flabelliformis</name>
    <dbReference type="NCBI Taxonomy" id="2512241"/>
    <lineage>
        <taxon>Eukaryota</taxon>
        <taxon>Fungi</taxon>
        <taxon>Dikarya</taxon>
        <taxon>Ascomycota</taxon>
        <taxon>Pezizomycotina</taxon>
        <taxon>Sordariomycetes</taxon>
        <taxon>Xylariomycetidae</taxon>
        <taxon>Xylariales</taxon>
        <taxon>Xylariaceae</taxon>
        <taxon>Xylaria</taxon>
    </lineage>
</organism>
<evidence type="ECO:0000313" key="4">
    <source>
        <dbReference type="Proteomes" id="UP000319160"/>
    </source>
</evidence>
<comment type="caution">
    <text evidence="3">The sequence shown here is derived from an EMBL/GenBank/DDBJ whole genome shotgun (WGS) entry which is preliminary data.</text>
</comment>
<reference evidence="4" key="1">
    <citation type="submission" date="2019-06" db="EMBL/GenBank/DDBJ databases">
        <title>Draft genome sequence of the griseofulvin-producing fungus Xylaria cubensis strain G536.</title>
        <authorList>
            <person name="Mead M.E."/>
            <person name="Raja H.A."/>
            <person name="Steenwyk J.L."/>
            <person name="Knowles S.L."/>
            <person name="Oberlies N.H."/>
            <person name="Rokas A."/>
        </authorList>
    </citation>
    <scope>NUCLEOTIDE SEQUENCE [LARGE SCALE GENOMIC DNA]</scope>
    <source>
        <strain evidence="4">G536</strain>
    </source>
</reference>
<gene>
    <name evidence="3" type="ORF">FHL15_002755</name>
</gene>
<feature type="domain" description="DUF8212" evidence="2">
    <location>
        <begin position="226"/>
        <end position="249"/>
    </location>
</feature>
<dbReference type="AlphaFoldDB" id="A0A553I8F5"/>
<dbReference type="STRING" id="2512241.A0A553I8F5"/>
<dbReference type="InterPro" id="IPR010730">
    <property type="entry name" value="HET"/>
</dbReference>
<dbReference type="Proteomes" id="UP000319160">
    <property type="component" value="Unassembled WGS sequence"/>
</dbReference>